<accession>A0A8T1WTR0</accession>
<dbReference type="PANTHER" id="PTHR11614">
    <property type="entry name" value="PHOSPHOLIPASE-RELATED"/>
    <property type="match status" value="1"/>
</dbReference>
<evidence type="ECO:0000259" key="2">
    <source>
        <dbReference type="Pfam" id="PF12146"/>
    </source>
</evidence>
<feature type="domain" description="Serine aminopeptidase S33" evidence="2">
    <location>
        <begin position="74"/>
        <end position="332"/>
    </location>
</feature>
<dbReference type="AlphaFoldDB" id="A0A8T1WTR0"/>
<gene>
    <name evidence="3" type="ORF">PHYBOEH_001136</name>
</gene>
<evidence type="ECO:0000313" key="4">
    <source>
        <dbReference type="Proteomes" id="UP000693981"/>
    </source>
</evidence>
<sequence length="352" mass="39089">MVEVDAIVGYLALGFCAWTLASSLVCWSSKSPHKFPPTATSLLSSNVHVLRRYFVTSHGLALYVHKWLPRFDTRPKGVLFILHGLGEHAGRYDHIARVMVTRGFAVFAVDHQGHGRSDGERMFATKTQHLSEDFLEFVQHVLQTSKSGDNFSVLDPEVDAHAQVDWKRLPRFVLGHSMGGVLALQLLELSMQQDFTWTGVIVSSPPLWTVPGGGCPGILKLLARVLPRLQLPPFEFAKLGDDSVVQTRWVRDPLMPKHGATTQLMCSLLCEGDRFSKSDNALAKNFPAPLYMLHGEQDALTLSQGSVNFYTMCTHEDKTLNVVPGAVHEVLNLGGHEKVLEDIIGWMEARSK</sequence>
<organism evidence="3 4">
    <name type="scientific">Phytophthora boehmeriae</name>
    <dbReference type="NCBI Taxonomy" id="109152"/>
    <lineage>
        <taxon>Eukaryota</taxon>
        <taxon>Sar</taxon>
        <taxon>Stramenopiles</taxon>
        <taxon>Oomycota</taxon>
        <taxon>Peronosporomycetes</taxon>
        <taxon>Peronosporales</taxon>
        <taxon>Peronosporaceae</taxon>
        <taxon>Phytophthora</taxon>
    </lineage>
</organism>
<evidence type="ECO:0000313" key="3">
    <source>
        <dbReference type="EMBL" id="KAG7397197.1"/>
    </source>
</evidence>
<keyword evidence="4" id="KW-1185">Reference proteome</keyword>
<dbReference type="OrthoDB" id="2498029at2759"/>
<dbReference type="EMBL" id="JAGDFL010000122">
    <property type="protein sequence ID" value="KAG7397197.1"/>
    <property type="molecule type" value="Genomic_DNA"/>
</dbReference>
<dbReference type="Pfam" id="PF12146">
    <property type="entry name" value="Hydrolase_4"/>
    <property type="match status" value="1"/>
</dbReference>
<keyword evidence="1" id="KW-0472">Membrane</keyword>
<keyword evidence="1" id="KW-1133">Transmembrane helix</keyword>
<reference evidence="3" key="1">
    <citation type="submission" date="2021-02" db="EMBL/GenBank/DDBJ databases">
        <authorList>
            <person name="Palmer J.M."/>
        </authorList>
    </citation>
    <scope>NUCLEOTIDE SEQUENCE</scope>
    <source>
        <strain evidence="3">SCRP23</strain>
    </source>
</reference>
<dbReference type="Proteomes" id="UP000693981">
    <property type="component" value="Unassembled WGS sequence"/>
</dbReference>
<feature type="transmembrane region" description="Helical" evidence="1">
    <location>
        <begin position="6"/>
        <end position="27"/>
    </location>
</feature>
<dbReference type="InterPro" id="IPR022742">
    <property type="entry name" value="Hydrolase_4"/>
</dbReference>
<dbReference type="InterPro" id="IPR051044">
    <property type="entry name" value="MAG_DAG_Lipase"/>
</dbReference>
<name>A0A8T1WTR0_9STRA</name>
<keyword evidence="1" id="KW-0812">Transmembrane</keyword>
<comment type="caution">
    <text evidence="3">The sequence shown here is derived from an EMBL/GenBank/DDBJ whole genome shotgun (WGS) entry which is preliminary data.</text>
</comment>
<evidence type="ECO:0000256" key="1">
    <source>
        <dbReference type="SAM" id="Phobius"/>
    </source>
</evidence>
<proteinExistence type="predicted"/>
<protein>
    <recommendedName>
        <fullName evidence="2">Serine aminopeptidase S33 domain-containing protein</fullName>
    </recommendedName>
</protein>